<evidence type="ECO:0000313" key="5">
    <source>
        <dbReference type="Proteomes" id="UP000193801"/>
    </source>
</evidence>
<gene>
    <name evidence="3" type="ORF">AWB90_04320</name>
    <name evidence="2" type="ORF">AWB91_13830</name>
</gene>
<keyword evidence="1" id="KW-0812">Transmembrane</keyword>
<comment type="caution">
    <text evidence="3">The sequence shown here is derived from an EMBL/GenBank/DDBJ whole genome shotgun (WGS) entry which is preliminary data.</text>
</comment>
<dbReference type="EMBL" id="LQPN01000018">
    <property type="protein sequence ID" value="ORW51742.1"/>
    <property type="molecule type" value="Genomic_DNA"/>
</dbReference>
<reference evidence="4 5" key="1">
    <citation type="journal article" date="2015" name="Emerg. Microbes Infect.">
        <title>Characterization of 17 strains belonging to the Mycobacterium simiae complex and description of Mycobacterium paraense sp. nov.</title>
        <authorList>
            <person name="Fusco da Costa A.R."/>
            <person name="Fedrizzi T."/>
            <person name="Lopes M.L."/>
            <person name="Pecorari M."/>
            <person name="Oliveira da Costa W.L."/>
            <person name="Giacobazzi E."/>
            <person name="da Costa Bahia J.R."/>
            <person name="De Sanctis V."/>
            <person name="Batista Lima K.V."/>
            <person name="Bertorelli R."/>
            <person name="Grottola A."/>
            <person name="Fabio A."/>
            <person name="Mariottini A."/>
            <person name="Ferretti P."/>
            <person name="Di Leva F."/>
            <person name="Fregni Serpini G."/>
            <person name="Tagliazucchi S."/>
            <person name="Rumpianesi F."/>
            <person name="Jousson O."/>
            <person name="Segata N."/>
            <person name="Tortoli E."/>
        </authorList>
    </citation>
    <scope>NUCLEOTIDE SEQUENCE [LARGE SCALE GENOMIC DNA]</scope>
    <source>
        <strain evidence="2 5">FI-07156</strain>
        <strain evidence="3 4">IEC33</strain>
    </source>
</reference>
<proteinExistence type="predicted"/>
<reference evidence="3" key="3">
    <citation type="submission" date="2016-01" db="EMBL/GenBank/DDBJ databases">
        <authorList>
            <person name="Oliw E.H."/>
        </authorList>
    </citation>
    <scope>NUCLEOTIDE SEQUENCE</scope>
    <source>
        <strain evidence="3">IEC33</strain>
    </source>
</reference>
<keyword evidence="1" id="KW-1133">Transmembrane helix</keyword>
<protein>
    <submittedName>
        <fullName evidence="3">Uncharacterized protein</fullName>
    </submittedName>
</protein>
<dbReference type="Proteomes" id="UP000193801">
    <property type="component" value="Unassembled WGS sequence"/>
</dbReference>
<evidence type="ECO:0000313" key="3">
    <source>
        <dbReference type="EMBL" id="ORW51742.1"/>
    </source>
</evidence>
<name>A0A1X2AK87_9MYCO</name>
<keyword evidence="5" id="KW-1185">Reference proteome</keyword>
<accession>A0A1X2AK87</accession>
<evidence type="ECO:0000313" key="2">
    <source>
        <dbReference type="EMBL" id="ORW32066.1"/>
    </source>
</evidence>
<dbReference type="AlphaFoldDB" id="A0A1X2AK87"/>
<dbReference type="OrthoDB" id="4711652at2"/>
<evidence type="ECO:0000313" key="4">
    <source>
        <dbReference type="Proteomes" id="UP000193285"/>
    </source>
</evidence>
<reference evidence="2" key="2">
    <citation type="submission" date="2016-01" db="EMBL/GenBank/DDBJ databases">
        <authorList>
            <person name="Ana R.F.D.C."/>
            <person name="Tarcisio F."/>
            <person name="Maria L.L."/>
            <person name="Monica P."/>
            <person name="Wana L.O.D.C."/>
            <person name="Elisabetta G."/>
            <person name="Jeann R.D.C.B."/>
            <person name="Veronica D.S."/>
            <person name="Karla V.B.L."/>
            <person name="Roberto B."/>
            <person name="Antonella G."/>
            <person name="Anna F."/>
            <person name="Alessandro M."/>
            <person name="Pamela F."/>
            <person name="Francesca D.L."/>
            <person name="Giulia F.S."/>
            <person name="Sara T."/>
            <person name="Fabio R."/>
            <person name="Olivier J."/>
            <person name="Nicola S."/>
            <person name="Enrico T."/>
        </authorList>
    </citation>
    <scope>NUCLEOTIDE SEQUENCE</scope>
    <source>
        <strain evidence="2">FI-07156</strain>
    </source>
</reference>
<organism evidence="3 4">
    <name type="scientific">Mycobacterium paraense</name>
    <dbReference type="NCBI Taxonomy" id="767916"/>
    <lineage>
        <taxon>Bacteria</taxon>
        <taxon>Bacillati</taxon>
        <taxon>Actinomycetota</taxon>
        <taxon>Actinomycetes</taxon>
        <taxon>Mycobacteriales</taxon>
        <taxon>Mycobacteriaceae</taxon>
        <taxon>Mycobacterium</taxon>
        <taxon>Mycobacterium simiae complex</taxon>
    </lineage>
</organism>
<dbReference type="EMBL" id="LQPK01000010">
    <property type="protein sequence ID" value="ORW32066.1"/>
    <property type="molecule type" value="Genomic_DNA"/>
</dbReference>
<evidence type="ECO:0000256" key="1">
    <source>
        <dbReference type="SAM" id="Phobius"/>
    </source>
</evidence>
<dbReference type="Proteomes" id="UP000193285">
    <property type="component" value="Unassembled WGS sequence"/>
</dbReference>
<dbReference type="STRING" id="767916.AWB91_13830"/>
<sequence length="224" mass="24698">MSTDDASAETTRYLLFAQPDEFSYKQRALEDDAVKTFAQQPPLAIDVGGGTISIVDPGGNAVISSAPIHAVTATPGTYAPMDQSSESTSRRYTQPLLLLDAPGGLDVRIGILPMRVTTWTGHQFRYAWRRKAQPLDLDAAYRHERVERRPLYVVTDAEWHSLVETFGLGNLAVDEYASGALDSEAKFMKVIGIGFAALIIVATTVFFVWFIWAIATGNIHHHHH</sequence>
<keyword evidence="1" id="KW-0472">Membrane</keyword>
<feature type="transmembrane region" description="Helical" evidence="1">
    <location>
        <begin position="190"/>
        <end position="215"/>
    </location>
</feature>
<dbReference type="RefSeq" id="WP_085099708.1">
    <property type="nucleotide sequence ID" value="NZ_JACKVQ010000007.1"/>
</dbReference>